<proteinExistence type="predicted"/>
<dbReference type="EMBL" id="BSNE01000012">
    <property type="protein sequence ID" value="GLQ03193.1"/>
    <property type="molecule type" value="Genomic_DNA"/>
</dbReference>
<evidence type="ECO:0000313" key="3">
    <source>
        <dbReference type="Proteomes" id="UP001161408"/>
    </source>
</evidence>
<name>A0AA37S2Z9_9GAMM</name>
<keyword evidence="3" id="KW-1185">Reference proteome</keyword>
<keyword evidence="1" id="KW-0472">Membrane</keyword>
<keyword evidence="1" id="KW-0812">Transmembrane</keyword>
<protein>
    <submittedName>
        <fullName evidence="2">Uncharacterized protein</fullName>
    </submittedName>
</protein>
<dbReference type="RefSeq" id="WP_096038512.1">
    <property type="nucleotide sequence ID" value="NZ_BJXY01000002.1"/>
</dbReference>
<keyword evidence="1" id="KW-1133">Transmembrane helix</keyword>
<organism evidence="2 3">
    <name type="scientific">Pseudoalteromonas tetraodonis GFC</name>
    <dbReference type="NCBI Taxonomy" id="1315271"/>
    <lineage>
        <taxon>Bacteria</taxon>
        <taxon>Pseudomonadati</taxon>
        <taxon>Pseudomonadota</taxon>
        <taxon>Gammaproteobacteria</taxon>
        <taxon>Alteromonadales</taxon>
        <taxon>Pseudoalteromonadaceae</taxon>
        <taxon>Pseudoalteromonas</taxon>
    </lineage>
</organism>
<dbReference type="GeneID" id="99692888"/>
<feature type="transmembrane region" description="Helical" evidence="1">
    <location>
        <begin position="7"/>
        <end position="26"/>
    </location>
</feature>
<dbReference type="AlphaFoldDB" id="A0AA37S2Z9"/>
<feature type="transmembrane region" description="Helical" evidence="1">
    <location>
        <begin position="73"/>
        <end position="93"/>
    </location>
</feature>
<reference evidence="2" key="1">
    <citation type="journal article" date="2014" name="Int. J. Syst. Evol. Microbiol.">
        <title>Complete genome sequence of Corynebacterium casei LMG S-19264T (=DSM 44701T), isolated from a smear-ripened cheese.</title>
        <authorList>
            <consortium name="US DOE Joint Genome Institute (JGI-PGF)"/>
            <person name="Walter F."/>
            <person name="Albersmeier A."/>
            <person name="Kalinowski J."/>
            <person name="Ruckert C."/>
        </authorList>
    </citation>
    <scope>NUCLEOTIDE SEQUENCE</scope>
    <source>
        <strain evidence="2">NBRC 103034</strain>
    </source>
</reference>
<feature type="transmembrane region" description="Helical" evidence="1">
    <location>
        <begin position="32"/>
        <end position="52"/>
    </location>
</feature>
<gene>
    <name evidence="2" type="ORF">GCM10007914_20740</name>
</gene>
<evidence type="ECO:0000256" key="1">
    <source>
        <dbReference type="SAM" id="Phobius"/>
    </source>
</evidence>
<reference evidence="2" key="2">
    <citation type="submission" date="2023-01" db="EMBL/GenBank/DDBJ databases">
        <title>Draft genome sequence of Pseudoalteromonas tetraodonis strain NBRC 103034.</title>
        <authorList>
            <person name="Sun Q."/>
            <person name="Mori K."/>
        </authorList>
    </citation>
    <scope>NUCLEOTIDE SEQUENCE</scope>
    <source>
        <strain evidence="2">NBRC 103034</strain>
    </source>
</reference>
<sequence>MNKKVIHWPSMSFYLIALFTFIGGIIDSTYSSFLIGFGFCFMGFASIRLIPANFLTRKLTSPVAETLVRKRDIATQIIGFLLLITGLALSMLFNV</sequence>
<dbReference type="Proteomes" id="UP001161408">
    <property type="component" value="Unassembled WGS sequence"/>
</dbReference>
<evidence type="ECO:0000313" key="2">
    <source>
        <dbReference type="EMBL" id="GLQ03193.1"/>
    </source>
</evidence>
<comment type="caution">
    <text evidence="2">The sequence shown here is derived from an EMBL/GenBank/DDBJ whole genome shotgun (WGS) entry which is preliminary data.</text>
</comment>
<accession>A0AA37S2Z9</accession>